<feature type="domain" description="Oxidoreductase molybdopterin-binding" evidence="2">
    <location>
        <begin position="233"/>
        <end position="382"/>
    </location>
</feature>
<dbReference type="PANTHER" id="PTHR19372">
    <property type="entry name" value="SULFITE REDUCTASE"/>
    <property type="match status" value="1"/>
</dbReference>
<keyword evidence="4" id="KW-1185">Reference proteome</keyword>
<dbReference type="InterPro" id="IPR036374">
    <property type="entry name" value="OxRdtase_Mopterin-bd_sf"/>
</dbReference>
<dbReference type="Pfam" id="PF00174">
    <property type="entry name" value="Oxidored_molyb"/>
    <property type="match status" value="1"/>
</dbReference>
<protein>
    <submittedName>
        <fullName evidence="3">Molybdopterin-dependent oxidoreductase</fullName>
    </submittedName>
</protein>
<evidence type="ECO:0000313" key="4">
    <source>
        <dbReference type="Proteomes" id="UP001597277"/>
    </source>
</evidence>
<dbReference type="SUPFAM" id="SSF81296">
    <property type="entry name" value="E set domains"/>
    <property type="match status" value="1"/>
</dbReference>
<keyword evidence="1" id="KW-0812">Transmembrane</keyword>
<dbReference type="Proteomes" id="UP001597277">
    <property type="component" value="Unassembled WGS sequence"/>
</dbReference>
<comment type="caution">
    <text evidence="3">The sequence shown here is derived from an EMBL/GenBank/DDBJ whole genome shotgun (WGS) entry which is preliminary data.</text>
</comment>
<dbReference type="Gene3D" id="3.90.420.10">
    <property type="entry name" value="Oxidoreductase, molybdopterin-binding domain"/>
    <property type="match status" value="1"/>
</dbReference>
<dbReference type="InterPro" id="IPR014756">
    <property type="entry name" value="Ig_E-set"/>
</dbReference>
<dbReference type="SUPFAM" id="SSF56524">
    <property type="entry name" value="Oxidoreductase molybdopterin-binding domain"/>
    <property type="match status" value="1"/>
</dbReference>
<dbReference type="InterPro" id="IPR000572">
    <property type="entry name" value="OxRdtase_Mopterin-bd_dom"/>
</dbReference>
<keyword evidence="1" id="KW-1133">Transmembrane helix</keyword>
<evidence type="ECO:0000256" key="1">
    <source>
        <dbReference type="SAM" id="Phobius"/>
    </source>
</evidence>
<feature type="transmembrane region" description="Helical" evidence="1">
    <location>
        <begin position="65"/>
        <end position="84"/>
    </location>
</feature>
<reference evidence="4" key="1">
    <citation type="journal article" date="2019" name="Int. J. Syst. Evol. Microbiol.">
        <title>The Global Catalogue of Microorganisms (GCM) 10K type strain sequencing project: providing services to taxonomists for standard genome sequencing and annotation.</title>
        <authorList>
            <consortium name="The Broad Institute Genomics Platform"/>
            <consortium name="The Broad Institute Genome Sequencing Center for Infectious Disease"/>
            <person name="Wu L."/>
            <person name="Ma J."/>
        </authorList>
    </citation>
    <scope>NUCLEOTIDE SEQUENCE [LARGE SCALE GENOMIC DNA]</scope>
    <source>
        <strain evidence="4">JCM 17130</strain>
    </source>
</reference>
<feature type="transmembrane region" description="Helical" evidence="1">
    <location>
        <begin position="159"/>
        <end position="177"/>
    </location>
</feature>
<feature type="transmembrane region" description="Helical" evidence="1">
    <location>
        <begin position="91"/>
        <end position="110"/>
    </location>
</feature>
<dbReference type="RefSeq" id="WP_388009758.1">
    <property type="nucleotide sequence ID" value="NZ_JBHUEE010000010.1"/>
</dbReference>
<name>A0ABW4L7R9_9MICO</name>
<dbReference type="PANTHER" id="PTHR19372:SF7">
    <property type="entry name" value="SULFITE OXIDASE, MITOCHONDRIAL"/>
    <property type="match status" value="1"/>
</dbReference>
<evidence type="ECO:0000313" key="3">
    <source>
        <dbReference type="EMBL" id="MFD1719446.1"/>
    </source>
</evidence>
<dbReference type="Gene3D" id="2.60.40.650">
    <property type="match status" value="1"/>
</dbReference>
<dbReference type="EMBL" id="JBHUEE010000010">
    <property type="protein sequence ID" value="MFD1719446.1"/>
    <property type="molecule type" value="Genomic_DNA"/>
</dbReference>
<sequence length="506" mass="52365">MSSRSGAALAGLGVTAGSLALAEAVVRLGGTGPGPVEAVAEAFIDRTPPWLKDLAIDLFGTADKLALGVGIAVVMAGLAIAAGLAERARRLRGAAVVVVLAVIAAAATLTRPDGGLAATWPVLACGLAGACALVAVGSAPALDPAWAMTHRKVLGRRQLLISAGAVGGVAVAGGSIMRLTGNAAPATAPAPLDLPAPVSPAAQVPEGGALDIAGLAPYETPNEEFYRIDTAFVVPRVDPATWTLRVHGLVDREVEMSLDDLLGEELVEAWVTLCCVSNQVGGDLIGNARWLGLPVRTVLERAGVRDGADMVLSRSVDGFSASTPLGVLMDDRNALLAVAMNGTELPPEHGYPVRVVVPGLYGYVSATKWLAELEVTRFADQTAYWTDRGWSARGPVKISSRIDVPRGRRSLQAGENVVAGVAWAQHTGIAAVEVRVDGGPWQPADLAEEVSVDTWRQWVYRWDAAAGDHRLEVRATGHDGEVQTEEVQGTVPDGATGLHGVDVAVA</sequence>
<keyword evidence="1" id="KW-0472">Membrane</keyword>
<feature type="transmembrane region" description="Helical" evidence="1">
    <location>
        <begin position="116"/>
        <end position="138"/>
    </location>
</feature>
<accession>A0ABW4L7R9</accession>
<gene>
    <name evidence="3" type="ORF">ACFSE6_16500</name>
</gene>
<evidence type="ECO:0000259" key="2">
    <source>
        <dbReference type="Pfam" id="PF00174"/>
    </source>
</evidence>
<organism evidence="3 4">
    <name type="scientific">Georgenia deserti</name>
    <dbReference type="NCBI Taxonomy" id="2093781"/>
    <lineage>
        <taxon>Bacteria</taxon>
        <taxon>Bacillati</taxon>
        <taxon>Actinomycetota</taxon>
        <taxon>Actinomycetes</taxon>
        <taxon>Micrococcales</taxon>
        <taxon>Bogoriellaceae</taxon>
        <taxon>Georgenia</taxon>
    </lineage>
</organism>
<proteinExistence type="predicted"/>